<dbReference type="Pfam" id="PF00005">
    <property type="entry name" value="ABC_tran"/>
    <property type="match status" value="1"/>
</dbReference>
<dbReference type="InterPro" id="IPR003593">
    <property type="entry name" value="AAA+_ATPase"/>
</dbReference>
<dbReference type="GO" id="GO:0016887">
    <property type="term" value="F:ATP hydrolysis activity"/>
    <property type="evidence" value="ECO:0007669"/>
    <property type="project" value="InterPro"/>
</dbReference>
<dbReference type="InterPro" id="IPR051120">
    <property type="entry name" value="ABC_AA/LPS_Transport"/>
</dbReference>
<dbReference type="GO" id="GO:0015808">
    <property type="term" value="P:L-alanine transport"/>
    <property type="evidence" value="ECO:0007669"/>
    <property type="project" value="TreeGrafter"/>
</dbReference>
<dbReference type="SMART" id="SM00382">
    <property type="entry name" value="AAA"/>
    <property type="match status" value="1"/>
</dbReference>
<dbReference type="GO" id="GO:0005524">
    <property type="term" value="F:ATP binding"/>
    <property type="evidence" value="ECO:0007669"/>
    <property type="project" value="UniProtKB-KW"/>
</dbReference>
<dbReference type="Proteomes" id="UP000680866">
    <property type="component" value="Chromosome"/>
</dbReference>
<dbReference type="GO" id="GO:0005886">
    <property type="term" value="C:plasma membrane"/>
    <property type="evidence" value="ECO:0007669"/>
    <property type="project" value="TreeGrafter"/>
</dbReference>
<dbReference type="PROSITE" id="PS50893">
    <property type="entry name" value="ABC_TRANSPORTER_2"/>
    <property type="match status" value="1"/>
</dbReference>
<feature type="domain" description="ABC transporter" evidence="4">
    <location>
        <begin position="7"/>
        <end position="239"/>
    </location>
</feature>
<dbReference type="GO" id="GO:0015192">
    <property type="term" value="F:L-phenylalanine transmembrane transporter activity"/>
    <property type="evidence" value="ECO:0007669"/>
    <property type="project" value="TreeGrafter"/>
</dbReference>
<sequence>MSAAVAMTVKGVRKSFGGLVAVNDVSFTLGAGEVLGIVGPNGAGKSTLFDLVSGVQPRDSGSVEVFGEAVSGLPAHRIARLGLARTFQKLRPLAGLSVTDNVMVGAYCQTRSKARARAIAAECVEAVGLTHKADDHADRLSTGQRKRLEVARALATGPRVLLLDEITAGVDPAGVPLLVELIKKLAGTDLSIVIIEHRMRVILDVSDRLLAMHLGAVIAEGNPTEVMRDPVVVERYLGRSYADR</sequence>
<dbReference type="GO" id="GO:1903806">
    <property type="term" value="P:L-isoleucine import across plasma membrane"/>
    <property type="evidence" value="ECO:0007669"/>
    <property type="project" value="TreeGrafter"/>
</dbReference>
<evidence type="ECO:0000259" key="4">
    <source>
        <dbReference type="PROSITE" id="PS50893"/>
    </source>
</evidence>
<dbReference type="SUPFAM" id="SSF52540">
    <property type="entry name" value="P-loop containing nucleoside triphosphate hydrolases"/>
    <property type="match status" value="1"/>
</dbReference>
<evidence type="ECO:0000313" key="5">
    <source>
        <dbReference type="EMBL" id="BCJ68320.1"/>
    </source>
</evidence>
<dbReference type="PANTHER" id="PTHR45772">
    <property type="entry name" value="CONSERVED COMPONENT OF ABC TRANSPORTER FOR NATURAL AMINO ACIDS-RELATED"/>
    <property type="match status" value="1"/>
</dbReference>
<evidence type="ECO:0000256" key="2">
    <source>
        <dbReference type="ARBA" id="ARBA00022741"/>
    </source>
</evidence>
<dbReference type="CDD" id="cd03219">
    <property type="entry name" value="ABC_Mj1267_LivG_branched"/>
    <property type="match status" value="1"/>
</dbReference>
<dbReference type="RefSeq" id="WP_212817586.1">
    <property type="nucleotide sequence ID" value="NZ_AP023359.1"/>
</dbReference>
<dbReference type="GO" id="GO:0005304">
    <property type="term" value="F:L-valine transmembrane transporter activity"/>
    <property type="evidence" value="ECO:0007669"/>
    <property type="project" value="TreeGrafter"/>
</dbReference>
<name>A0A810N5T6_9ACTN</name>
<protein>
    <submittedName>
        <fullName evidence="5">ABC transporter ATP-binding protein</fullName>
    </submittedName>
</protein>
<keyword evidence="3 5" id="KW-0067">ATP-binding</keyword>
<dbReference type="GO" id="GO:1903805">
    <property type="term" value="P:L-valine import across plasma membrane"/>
    <property type="evidence" value="ECO:0007669"/>
    <property type="project" value="TreeGrafter"/>
</dbReference>
<dbReference type="Pfam" id="PF12399">
    <property type="entry name" value="BCA_ABC_TP_C"/>
    <property type="match status" value="1"/>
</dbReference>
<dbReference type="InterPro" id="IPR003439">
    <property type="entry name" value="ABC_transporter-like_ATP-bd"/>
</dbReference>
<evidence type="ECO:0000313" key="6">
    <source>
        <dbReference type="Proteomes" id="UP000680866"/>
    </source>
</evidence>
<proteinExistence type="predicted"/>
<dbReference type="InterPro" id="IPR032823">
    <property type="entry name" value="BCA_ABC_TP_C"/>
</dbReference>
<dbReference type="InterPro" id="IPR027417">
    <property type="entry name" value="P-loop_NTPase"/>
</dbReference>
<keyword evidence="1" id="KW-0813">Transport</keyword>
<evidence type="ECO:0000256" key="1">
    <source>
        <dbReference type="ARBA" id="ARBA00022448"/>
    </source>
</evidence>
<evidence type="ECO:0000256" key="3">
    <source>
        <dbReference type="ARBA" id="ARBA00022840"/>
    </source>
</evidence>
<dbReference type="GO" id="GO:0042941">
    <property type="term" value="P:D-alanine transmembrane transport"/>
    <property type="evidence" value="ECO:0007669"/>
    <property type="project" value="TreeGrafter"/>
</dbReference>
<dbReference type="GO" id="GO:0015188">
    <property type="term" value="F:L-isoleucine transmembrane transporter activity"/>
    <property type="evidence" value="ECO:0007669"/>
    <property type="project" value="TreeGrafter"/>
</dbReference>
<dbReference type="EMBL" id="AP023359">
    <property type="protein sequence ID" value="BCJ68320.1"/>
    <property type="molecule type" value="Genomic_DNA"/>
</dbReference>
<keyword evidence="2" id="KW-0547">Nucleotide-binding</keyword>
<gene>
    <name evidence="5" type="ORF">Prubr_53410</name>
</gene>
<dbReference type="AlphaFoldDB" id="A0A810N5T6"/>
<dbReference type="KEGG" id="pry:Prubr_53410"/>
<dbReference type="Gene3D" id="3.40.50.300">
    <property type="entry name" value="P-loop containing nucleotide triphosphate hydrolases"/>
    <property type="match status" value="1"/>
</dbReference>
<accession>A0A810N5T6</accession>
<keyword evidence="6" id="KW-1185">Reference proteome</keyword>
<reference evidence="5" key="1">
    <citation type="submission" date="2020-08" db="EMBL/GenBank/DDBJ databases">
        <title>Whole genome shotgun sequence of Polymorphospora rubra NBRC 101157.</title>
        <authorList>
            <person name="Komaki H."/>
            <person name="Tamura T."/>
        </authorList>
    </citation>
    <scope>NUCLEOTIDE SEQUENCE</scope>
    <source>
        <strain evidence="5">NBRC 101157</strain>
    </source>
</reference>
<organism evidence="5 6">
    <name type="scientific">Polymorphospora rubra</name>
    <dbReference type="NCBI Taxonomy" id="338584"/>
    <lineage>
        <taxon>Bacteria</taxon>
        <taxon>Bacillati</taxon>
        <taxon>Actinomycetota</taxon>
        <taxon>Actinomycetes</taxon>
        <taxon>Micromonosporales</taxon>
        <taxon>Micromonosporaceae</taxon>
        <taxon>Polymorphospora</taxon>
    </lineage>
</organism>
<dbReference type="PANTHER" id="PTHR45772:SF7">
    <property type="entry name" value="AMINO ACID ABC TRANSPORTER ATP-BINDING PROTEIN"/>
    <property type="match status" value="1"/>
</dbReference>